<dbReference type="Proteomes" id="UP000800094">
    <property type="component" value="Unassembled WGS sequence"/>
</dbReference>
<dbReference type="EMBL" id="ML987191">
    <property type="protein sequence ID" value="KAF2253872.1"/>
    <property type="molecule type" value="Genomic_DNA"/>
</dbReference>
<name>A0A6A6IVD2_9PLEO</name>
<dbReference type="AlphaFoldDB" id="A0A6A6IVD2"/>
<feature type="compositionally biased region" description="Polar residues" evidence="1">
    <location>
        <begin position="368"/>
        <end position="377"/>
    </location>
</feature>
<sequence>MDSPRPVEWVSPFMSKVNALTERKRSRALSKASIIEEEIENGDARARKLRVMARKEEDLLRSEASTRLSGATITEPEAPQPAIRAFFDRPLPASPIGNAFSGEHFWAPSFASEQVGKAAPEALQPPAEAASRLAFDQVLEDIQALASQIAASATPTPEEEVRAAQAVLTFKQEEFAELYEFPSPEAVALRMEQLAFEDKRALATFGIAAREDLDDVNKWLEVDEKTLEFTTVLDHARDSLKILRERRKSREIELSAPALGLVWAGRICEDKVGRVGREEGGGSDEDEEEEYGKVLKSIQEEIGGFEGGSKAEVKLRRKFSERVINRRRMKGKAPSVLDLASWASEIKRMEEQKEEGTPTPTPTPTTTRNASDLSKDT</sequence>
<dbReference type="GeneID" id="54586211"/>
<reference evidence="2" key="1">
    <citation type="journal article" date="2020" name="Stud. Mycol.">
        <title>101 Dothideomycetes genomes: a test case for predicting lifestyles and emergence of pathogens.</title>
        <authorList>
            <person name="Haridas S."/>
            <person name="Albert R."/>
            <person name="Binder M."/>
            <person name="Bloem J."/>
            <person name="Labutti K."/>
            <person name="Salamov A."/>
            <person name="Andreopoulos B."/>
            <person name="Baker S."/>
            <person name="Barry K."/>
            <person name="Bills G."/>
            <person name="Bluhm B."/>
            <person name="Cannon C."/>
            <person name="Castanera R."/>
            <person name="Culley D."/>
            <person name="Daum C."/>
            <person name="Ezra D."/>
            <person name="Gonzalez J."/>
            <person name="Henrissat B."/>
            <person name="Kuo A."/>
            <person name="Liang C."/>
            <person name="Lipzen A."/>
            <person name="Lutzoni F."/>
            <person name="Magnuson J."/>
            <person name="Mondo S."/>
            <person name="Nolan M."/>
            <person name="Ohm R."/>
            <person name="Pangilinan J."/>
            <person name="Park H.-J."/>
            <person name="Ramirez L."/>
            <person name="Alfaro M."/>
            <person name="Sun H."/>
            <person name="Tritt A."/>
            <person name="Yoshinaga Y."/>
            <person name="Zwiers L.-H."/>
            <person name="Turgeon B."/>
            <person name="Goodwin S."/>
            <person name="Spatafora J."/>
            <person name="Crous P."/>
            <person name="Grigoriev I."/>
        </authorList>
    </citation>
    <scope>NUCLEOTIDE SEQUENCE</scope>
    <source>
        <strain evidence="2">CBS 122368</strain>
    </source>
</reference>
<protein>
    <submittedName>
        <fullName evidence="2">Uncharacterized protein</fullName>
    </submittedName>
</protein>
<accession>A0A6A6IVD2</accession>
<gene>
    <name evidence="2" type="ORF">BU26DRAFT_561140</name>
</gene>
<evidence type="ECO:0000313" key="3">
    <source>
        <dbReference type="Proteomes" id="UP000800094"/>
    </source>
</evidence>
<dbReference type="OrthoDB" id="3800557at2759"/>
<organism evidence="2 3">
    <name type="scientific">Trematosphaeria pertusa</name>
    <dbReference type="NCBI Taxonomy" id="390896"/>
    <lineage>
        <taxon>Eukaryota</taxon>
        <taxon>Fungi</taxon>
        <taxon>Dikarya</taxon>
        <taxon>Ascomycota</taxon>
        <taxon>Pezizomycotina</taxon>
        <taxon>Dothideomycetes</taxon>
        <taxon>Pleosporomycetidae</taxon>
        <taxon>Pleosporales</taxon>
        <taxon>Massarineae</taxon>
        <taxon>Trematosphaeriaceae</taxon>
        <taxon>Trematosphaeria</taxon>
    </lineage>
</organism>
<keyword evidence="3" id="KW-1185">Reference proteome</keyword>
<feature type="region of interest" description="Disordered" evidence="1">
    <location>
        <begin position="347"/>
        <end position="377"/>
    </location>
</feature>
<feature type="compositionally biased region" description="Basic and acidic residues" evidence="1">
    <location>
        <begin position="347"/>
        <end position="356"/>
    </location>
</feature>
<dbReference type="RefSeq" id="XP_033688876.1">
    <property type="nucleotide sequence ID" value="XM_033832881.1"/>
</dbReference>
<proteinExistence type="predicted"/>
<evidence type="ECO:0000256" key="1">
    <source>
        <dbReference type="SAM" id="MobiDB-lite"/>
    </source>
</evidence>
<evidence type="ECO:0000313" key="2">
    <source>
        <dbReference type="EMBL" id="KAF2253872.1"/>
    </source>
</evidence>